<dbReference type="NCBIfam" id="TIGR00395">
    <property type="entry name" value="leuS_arch"/>
    <property type="match status" value="1"/>
</dbReference>
<dbReference type="KEGG" id="tet:TTHERM_00670340"/>
<protein>
    <recommendedName>
        <fullName evidence="2">leucine--tRNA ligase</fullName>
        <ecNumber evidence="2">6.1.1.4</ecNumber>
    </recommendedName>
    <alternativeName>
        <fullName evidence="8">Leucyl-tRNA synthetase</fullName>
    </alternativeName>
</protein>
<dbReference type="InterPro" id="IPR009080">
    <property type="entry name" value="tRNAsynth_Ia_anticodon-bd"/>
</dbReference>
<dbReference type="EMBL" id="GG662308">
    <property type="protein sequence ID" value="EAS06110.2"/>
    <property type="molecule type" value="Genomic_DNA"/>
</dbReference>
<keyword evidence="13" id="KW-1185">Reference proteome</keyword>
<evidence type="ECO:0000259" key="10">
    <source>
        <dbReference type="Pfam" id="PF00133"/>
    </source>
</evidence>
<dbReference type="GO" id="GO:0005524">
    <property type="term" value="F:ATP binding"/>
    <property type="evidence" value="ECO:0007669"/>
    <property type="project" value="UniProtKB-KW"/>
</dbReference>
<dbReference type="SUPFAM" id="SSF52374">
    <property type="entry name" value="Nucleotidylyl transferase"/>
    <property type="match status" value="1"/>
</dbReference>
<dbReference type="NCBIfam" id="NF008957">
    <property type="entry name" value="PRK12300.1"/>
    <property type="match status" value="1"/>
</dbReference>
<evidence type="ECO:0000256" key="4">
    <source>
        <dbReference type="ARBA" id="ARBA00022741"/>
    </source>
</evidence>
<evidence type="ECO:0000256" key="3">
    <source>
        <dbReference type="ARBA" id="ARBA00022598"/>
    </source>
</evidence>
<dbReference type="AlphaFoldDB" id="I7LXS6"/>
<evidence type="ECO:0000256" key="9">
    <source>
        <dbReference type="RuleBase" id="RU363035"/>
    </source>
</evidence>
<dbReference type="EC" id="6.1.1.4" evidence="2"/>
<evidence type="ECO:0000256" key="2">
    <source>
        <dbReference type="ARBA" id="ARBA00013164"/>
    </source>
</evidence>
<dbReference type="InParanoid" id="I7LXS6"/>
<dbReference type="InterPro" id="IPR002300">
    <property type="entry name" value="aa-tRNA-synth_Ia"/>
</dbReference>
<sequence>MCIFGKLYFKLQKLNSSQFKIFLQKIRQSFSTLNQQMEDKPKQNFARRDRLVELEKQAQKKWEDEKTYESNPNPGQKKYLVTFPYPYLNGRLHLGHSYTMTKVDFIARYKRLNGFNVVFPFGFHCTGQPISAAATKLRREIEEYGLPPVFPEEKKEQRQWNILKKMGIPDEDIPKFQEGKFWCGYFHPFATQDLKSFGVAVDHRRSFITTDVNPYYDSFIQWQFTLLKERNYIRYGKRPSIFSVADNQICADHDRAQESEGIGPQEYTLIKLKVLEFHGALKALEGRNVYLAAATLRPETMYGQTNCYILPDGVYGAFEVTNDEVFIVAERAAKNMAYQDLTKEYGKYVKIMDIKGTDLLGIPLKAPLSTYEKVYALPMLTISMEKGTGVVTSVPSDSPDDYAALRDLKNKAPLREKYGIKEEHVLPFEPVPIINIPELGDLAAIVACEKHKVASQNDKENLKNAKDECYLKGFYDGVMKVGKYAGVKVQDAKNLVKNDMLASGEAAKYWEPEGKVISRSGDECIVALMDQWYLAYDEEEWKKPVRDHVKNVFNCYNDIVHKSFIATVEWLQQWGCSRSFGLGSYLPFDKNYLVESLSDSTIYMAYYTVVHLLQGNVVGSQAGPLGINPDQMNREFWDYVFLNAPYSDKIKVEEEKIKQLRESFRYWYPLDLRGSAKDLVKNHLTMCIFNHAAIWKDEPNMWPRSFFVNGYMLVDGEKMSKQKGNFFTLKDIVSMYGADACRFALSEAGDTQDDANFEKQVADNSILKISTLEMWLKEYIANHQNSRTESPNENITFFDKVFENQIKNLYVNCIKSYEDMRFRDVAKFGFHEFGTIKEEYLINCGTFGPRKDLILTWIQYQLLIMYPIIPHFCEMAWVIYFLPLVNNSAQYPATLSQATLPEVNAASIDAITIRAYNCLQSFLRNLRVTYKKSTQTKKGAKDVTFTKVTVIYAPKYPDWQQYVLNILNEQLEGNKIKDAWKVILKEKITDKNLLSKSLQFASFVTKEFEQAGKEVLESTLPFNEIQLLQDNKHLIQKELKIEDVNFISVDQAESLKDKTYAQALQSCVPGKAQVVFA</sequence>
<dbReference type="eggNOG" id="KOG0437">
    <property type="taxonomic scope" value="Eukaryota"/>
</dbReference>
<dbReference type="Gene3D" id="3.40.50.620">
    <property type="entry name" value="HUPs"/>
    <property type="match status" value="1"/>
</dbReference>
<dbReference type="OrthoDB" id="10249672at2759"/>
<dbReference type="SUPFAM" id="SSF50677">
    <property type="entry name" value="ValRS/IleRS/LeuRS editing domain"/>
    <property type="match status" value="1"/>
</dbReference>
<dbReference type="PANTHER" id="PTHR45794">
    <property type="entry name" value="LEUCYL-TRNA SYNTHETASE"/>
    <property type="match status" value="1"/>
</dbReference>
<name>I7LXS6_TETTS</name>
<dbReference type="GO" id="GO:0002161">
    <property type="term" value="F:aminoacyl-tRNA deacylase activity"/>
    <property type="evidence" value="ECO:0007669"/>
    <property type="project" value="InterPro"/>
</dbReference>
<evidence type="ECO:0000313" key="12">
    <source>
        <dbReference type="EMBL" id="EAS06110.2"/>
    </source>
</evidence>
<evidence type="ECO:0000256" key="5">
    <source>
        <dbReference type="ARBA" id="ARBA00022840"/>
    </source>
</evidence>
<dbReference type="SUPFAM" id="SSF47323">
    <property type="entry name" value="Anticodon-binding domain of a subclass of class I aminoacyl-tRNA synthetases"/>
    <property type="match status" value="1"/>
</dbReference>
<keyword evidence="6 9" id="KW-0648">Protein biosynthesis</keyword>
<keyword evidence="4 9" id="KW-0547">Nucleotide-binding</keyword>
<dbReference type="FunFam" id="3.90.740.10:FF:000001">
    <property type="entry name" value="Leucine--tRNA ligase, cytoplasmic"/>
    <property type="match status" value="1"/>
</dbReference>
<dbReference type="Pfam" id="PF08264">
    <property type="entry name" value="Anticodon_1"/>
    <property type="match status" value="1"/>
</dbReference>
<dbReference type="GO" id="GO:0006429">
    <property type="term" value="P:leucyl-tRNA aminoacylation"/>
    <property type="evidence" value="ECO:0007669"/>
    <property type="project" value="InterPro"/>
</dbReference>
<dbReference type="PROSITE" id="PS00178">
    <property type="entry name" value="AA_TRNA_LIGASE_I"/>
    <property type="match status" value="1"/>
</dbReference>
<dbReference type="Gene3D" id="3.90.740.10">
    <property type="entry name" value="Valyl/Leucyl/Isoleucyl-tRNA synthetase, editing domain"/>
    <property type="match status" value="1"/>
</dbReference>
<dbReference type="Proteomes" id="UP000009168">
    <property type="component" value="Unassembled WGS sequence"/>
</dbReference>
<feature type="domain" description="Aminoacyl-tRNA synthetase class Ia" evidence="10">
    <location>
        <begin position="58"/>
        <end position="756"/>
    </location>
</feature>
<reference evidence="13" key="1">
    <citation type="journal article" date="2006" name="PLoS Biol.">
        <title>Macronuclear genome sequence of the ciliate Tetrahymena thermophila, a model eukaryote.</title>
        <authorList>
            <person name="Eisen J.A."/>
            <person name="Coyne R.S."/>
            <person name="Wu M."/>
            <person name="Wu D."/>
            <person name="Thiagarajan M."/>
            <person name="Wortman J.R."/>
            <person name="Badger J.H."/>
            <person name="Ren Q."/>
            <person name="Amedeo P."/>
            <person name="Jones K.M."/>
            <person name="Tallon L.J."/>
            <person name="Delcher A.L."/>
            <person name="Salzberg S.L."/>
            <person name="Silva J.C."/>
            <person name="Haas B.J."/>
            <person name="Majoros W.H."/>
            <person name="Farzad M."/>
            <person name="Carlton J.M."/>
            <person name="Smith R.K. Jr."/>
            <person name="Garg J."/>
            <person name="Pearlman R.E."/>
            <person name="Karrer K.M."/>
            <person name="Sun L."/>
            <person name="Manning G."/>
            <person name="Elde N.C."/>
            <person name="Turkewitz A.P."/>
            <person name="Asai D.J."/>
            <person name="Wilkes D.E."/>
            <person name="Wang Y."/>
            <person name="Cai H."/>
            <person name="Collins K."/>
            <person name="Stewart B.A."/>
            <person name="Lee S.R."/>
            <person name="Wilamowska K."/>
            <person name="Weinberg Z."/>
            <person name="Ruzzo W.L."/>
            <person name="Wloga D."/>
            <person name="Gaertig J."/>
            <person name="Frankel J."/>
            <person name="Tsao C.-C."/>
            <person name="Gorovsky M.A."/>
            <person name="Keeling P.J."/>
            <person name="Waller R.F."/>
            <person name="Patron N.J."/>
            <person name="Cherry J.M."/>
            <person name="Stover N.A."/>
            <person name="Krieger C.J."/>
            <person name="del Toro C."/>
            <person name="Ryder H.F."/>
            <person name="Williamson S.C."/>
            <person name="Barbeau R.A."/>
            <person name="Hamilton E.P."/>
            <person name="Orias E."/>
        </authorList>
    </citation>
    <scope>NUCLEOTIDE SEQUENCE [LARGE SCALE GENOMIC DNA]</scope>
    <source>
        <strain evidence="13">SB210</strain>
    </source>
</reference>
<evidence type="ECO:0000256" key="7">
    <source>
        <dbReference type="ARBA" id="ARBA00023146"/>
    </source>
</evidence>
<keyword evidence="3 9" id="KW-0436">Ligase</keyword>
<dbReference type="GeneID" id="7824819"/>
<proteinExistence type="inferred from homology"/>
<gene>
    <name evidence="12" type="ORF">TTHERM_00670340</name>
</gene>
<dbReference type="GO" id="GO:0004823">
    <property type="term" value="F:leucine-tRNA ligase activity"/>
    <property type="evidence" value="ECO:0007669"/>
    <property type="project" value="UniProtKB-EC"/>
</dbReference>
<dbReference type="InterPro" id="IPR009008">
    <property type="entry name" value="Val/Leu/Ile-tRNA-synth_edit"/>
</dbReference>
<organism evidence="12 13">
    <name type="scientific">Tetrahymena thermophila (strain SB210)</name>
    <dbReference type="NCBI Taxonomy" id="312017"/>
    <lineage>
        <taxon>Eukaryota</taxon>
        <taxon>Sar</taxon>
        <taxon>Alveolata</taxon>
        <taxon>Ciliophora</taxon>
        <taxon>Intramacronucleata</taxon>
        <taxon>Oligohymenophorea</taxon>
        <taxon>Hymenostomatida</taxon>
        <taxon>Tetrahymenina</taxon>
        <taxon>Tetrahymenidae</taxon>
        <taxon>Tetrahymena</taxon>
    </lineage>
</organism>
<dbReference type="STRING" id="312017.I7LXS6"/>
<evidence type="ECO:0000256" key="6">
    <source>
        <dbReference type="ARBA" id="ARBA00022917"/>
    </source>
</evidence>
<dbReference type="InterPro" id="IPR014729">
    <property type="entry name" value="Rossmann-like_a/b/a_fold"/>
</dbReference>
<feature type="domain" description="Methionyl/Valyl/Leucyl/Isoleucyl-tRNA synthetase anticodon-binding" evidence="11">
    <location>
        <begin position="799"/>
        <end position="937"/>
    </location>
</feature>
<dbReference type="FunCoup" id="I7LXS6">
    <property type="interactions" value="673"/>
</dbReference>
<dbReference type="InterPro" id="IPR001412">
    <property type="entry name" value="aa-tRNA-synth_I_CS"/>
</dbReference>
<dbReference type="InterPro" id="IPR013155">
    <property type="entry name" value="M/V/L/I-tRNA-synth_anticd-bd"/>
</dbReference>
<keyword evidence="7 9" id="KW-0030">Aminoacyl-tRNA synthetase</keyword>
<evidence type="ECO:0000256" key="1">
    <source>
        <dbReference type="ARBA" id="ARBA00005594"/>
    </source>
</evidence>
<accession>I7LXS6</accession>
<evidence type="ECO:0000256" key="8">
    <source>
        <dbReference type="ARBA" id="ARBA00030520"/>
    </source>
</evidence>
<comment type="similarity">
    <text evidence="1 9">Belongs to the class-I aminoacyl-tRNA synthetase family.</text>
</comment>
<dbReference type="RefSeq" id="XP_001026355.2">
    <property type="nucleotide sequence ID" value="XM_001026355.3"/>
</dbReference>
<dbReference type="PANTHER" id="PTHR45794:SF1">
    <property type="entry name" value="LEUCINE--TRNA LIGASE, CYTOPLASMIC"/>
    <property type="match status" value="1"/>
</dbReference>
<evidence type="ECO:0000259" key="11">
    <source>
        <dbReference type="Pfam" id="PF08264"/>
    </source>
</evidence>
<keyword evidence="5 9" id="KW-0067">ATP-binding</keyword>
<evidence type="ECO:0000313" key="13">
    <source>
        <dbReference type="Proteomes" id="UP000009168"/>
    </source>
</evidence>
<dbReference type="Pfam" id="PF00133">
    <property type="entry name" value="tRNA-synt_1"/>
    <property type="match status" value="1"/>
</dbReference>
<dbReference type="InterPro" id="IPR004493">
    <property type="entry name" value="Leu-tRNA-synth_Ia_arc/euk"/>
</dbReference>